<accession>A0A139HXM6</accession>
<evidence type="ECO:0000313" key="1">
    <source>
        <dbReference type="EMBL" id="KXT07206.1"/>
    </source>
</evidence>
<keyword evidence="2" id="KW-1185">Reference proteome</keyword>
<dbReference type="EMBL" id="LFZN01000003">
    <property type="protein sequence ID" value="KXT07206.1"/>
    <property type="molecule type" value="Genomic_DNA"/>
</dbReference>
<reference evidence="1 2" key="1">
    <citation type="submission" date="2015-07" db="EMBL/GenBank/DDBJ databases">
        <title>Comparative genomics of the Sigatoka disease complex on banana suggests a link between parallel evolutionary changes in Pseudocercospora fijiensis and Pseudocercospora eumusae and increased virulence on the banana host.</title>
        <authorList>
            <person name="Chang T.-C."/>
            <person name="Salvucci A."/>
            <person name="Crous P.W."/>
            <person name="Stergiopoulos I."/>
        </authorList>
    </citation>
    <scope>NUCLEOTIDE SEQUENCE [LARGE SCALE GENOMIC DNA]</scope>
    <source>
        <strain evidence="1 2">CBS 114824</strain>
    </source>
</reference>
<comment type="caution">
    <text evidence="1">The sequence shown here is derived from an EMBL/GenBank/DDBJ whole genome shotgun (WGS) entry which is preliminary data.</text>
</comment>
<proteinExistence type="predicted"/>
<dbReference type="Proteomes" id="UP000070133">
    <property type="component" value="Unassembled WGS sequence"/>
</dbReference>
<name>A0A139HXM6_9PEZI</name>
<dbReference type="AlphaFoldDB" id="A0A139HXM6"/>
<sequence length="59" mass="6672">MDAKIPLLDVRKALFVVVVSLHEWIRDLLAAINGRNEHEQSSSRYEQSEIASAGISFFI</sequence>
<dbReference type="EMBL" id="LFZN01000003">
    <property type="protein sequence ID" value="KXT07203.1"/>
    <property type="molecule type" value="Genomic_DNA"/>
</dbReference>
<organism evidence="1 2">
    <name type="scientific">Pseudocercospora eumusae</name>
    <dbReference type="NCBI Taxonomy" id="321146"/>
    <lineage>
        <taxon>Eukaryota</taxon>
        <taxon>Fungi</taxon>
        <taxon>Dikarya</taxon>
        <taxon>Ascomycota</taxon>
        <taxon>Pezizomycotina</taxon>
        <taxon>Dothideomycetes</taxon>
        <taxon>Dothideomycetidae</taxon>
        <taxon>Mycosphaerellales</taxon>
        <taxon>Mycosphaerellaceae</taxon>
        <taxon>Pseudocercospora</taxon>
    </lineage>
</organism>
<dbReference type="OrthoDB" id="2590867at2759"/>
<evidence type="ECO:0000313" key="2">
    <source>
        <dbReference type="Proteomes" id="UP000070133"/>
    </source>
</evidence>
<protein>
    <submittedName>
        <fullName evidence="1">Uncharacterized protein</fullName>
    </submittedName>
</protein>
<gene>
    <name evidence="1" type="ORF">AC578_2320</name>
</gene>